<dbReference type="GO" id="GO:0000785">
    <property type="term" value="C:chromatin"/>
    <property type="evidence" value="ECO:0007669"/>
    <property type="project" value="TreeGrafter"/>
</dbReference>
<dbReference type="GO" id="GO:0000981">
    <property type="term" value="F:DNA-binding transcription factor activity, RNA polymerase II-specific"/>
    <property type="evidence" value="ECO:0007669"/>
    <property type="project" value="TreeGrafter"/>
</dbReference>
<dbReference type="OrthoDB" id="7442607at2759"/>
<dbReference type="SMART" id="SM00425">
    <property type="entry name" value="TBOX"/>
    <property type="match status" value="1"/>
</dbReference>
<evidence type="ECO:0000256" key="1">
    <source>
        <dbReference type="ARBA" id="ARBA00023015"/>
    </source>
</evidence>
<dbReference type="EMBL" id="LJIJ01000088">
    <property type="protein sequence ID" value="ODN03041.1"/>
    <property type="molecule type" value="Genomic_DNA"/>
</dbReference>
<dbReference type="Pfam" id="PF00907">
    <property type="entry name" value="T-box"/>
    <property type="match status" value="1"/>
</dbReference>
<dbReference type="FunFam" id="2.60.40.820:FF:000008">
    <property type="entry name" value="T-box transcription factor TBX20"/>
    <property type="match status" value="1"/>
</dbReference>
<comment type="subcellular location">
    <subcellularLocation>
        <location evidence="5">Nucleus</location>
    </subcellularLocation>
</comment>
<name>A0A1D2NCS9_ORCCI</name>
<keyword evidence="3" id="KW-0804">Transcription</keyword>
<evidence type="ECO:0000256" key="6">
    <source>
        <dbReference type="SAM" id="MobiDB-lite"/>
    </source>
</evidence>
<evidence type="ECO:0000256" key="3">
    <source>
        <dbReference type="ARBA" id="ARBA00023163"/>
    </source>
</evidence>
<dbReference type="InterPro" id="IPR001699">
    <property type="entry name" value="TF_T-box"/>
</dbReference>
<keyword evidence="1" id="KW-0805">Transcription regulation</keyword>
<dbReference type="Proteomes" id="UP000094527">
    <property type="component" value="Unassembled WGS sequence"/>
</dbReference>
<evidence type="ECO:0000313" key="9">
    <source>
        <dbReference type="Proteomes" id="UP000094527"/>
    </source>
</evidence>
<keyword evidence="2 5" id="KW-0238">DNA-binding</keyword>
<evidence type="ECO:0000256" key="4">
    <source>
        <dbReference type="ARBA" id="ARBA00023242"/>
    </source>
</evidence>
<dbReference type="PROSITE" id="PS50252">
    <property type="entry name" value="TBOX_3"/>
    <property type="match status" value="1"/>
</dbReference>
<dbReference type="InterPro" id="IPR046360">
    <property type="entry name" value="T-box_DNA-bd"/>
</dbReference>
<dbReference type="SUPFAM" id="SSF49417">
    <property type="entry name" value="p53-like transcription factors"/>
    <property type="match status" value="1"/>
</dbReference>
<dbReference type="GO" id="GO:0005634">
    <property type="term" value="C:nucleus"/>
    <property type="evidence" value="ECO:0007669"/>
    <property type="project" value="UniProtKB-SubCell"/>
</dbReference>
<reference evidence="8 9" key="1">
    <citation type="journal article" date="2016" name="Genome Biol. Evol.">
        <title>Gene Family Evolution Reflects Adaptation to Soil Environmental Stressors in the Genome of the Collembolan Orchesella cincta.</title>
        <authorList>
            <person name="Faddeeva-Vakhrusheva A."/>
            <person name="Derks M.F."/>
            <person name="Anvar S.Y."/>
            <person name="Agamennone V."/>
            <person name="Suring W."/>
            <person name="Smit S."/>
            <person name="van Straalen N.M."/>
            <person name="Roelofs D."/>
        </authorList>
    </citation>
    <scope>NUCLEOTIDE SEQUENCE [LARGE SCALE GENOMIC DNA]</scope>
    <source>
        <tissue evidence="8">Mixed pool</tissue>
    </source>
</reference>
<feature type="compositionally biased region" description="Low complexity" evidence="6">
    <location>
        <begin position="286"/>
        <end position="300"/>
    </location>
</feature>
<dbReference type="PANTHER" id="PTHR11267:SF190">
    <property type="entry name" value="T-BOX TRANSCRIPTION FACTOR TBX20"/>
    <property type="match status" value="1"/>
</dbReference>
<dbReference type="InterPro" id="IPR036960">
    <property type="entry name" value="T-box_sf"/>
</dbReference>
<dbReference type="Gene3D" id="2.60.40.820">
    <property type="entry name" value="Transcription factor, T-box"/>
    <property type="match status" value="1"/>
</dbReference>
<dbReference type="PANTHER" id="PTHR11267">
    <property type="entry name" value="T-BOX PROTEIN-RELATED"/>
    <property type="match status" value="1"/>
</dbReference>
<comment type="caution">
    <text evidence="8">The sequence shown here is derived from an EMBL/GenBank/DDBJ whole genome shotgun (WGS) entry which is preliminary data.</text>
</comment>
<dbReference type="OMA" id="MMNDSIG"/>
<evidence type="ECO:0000313" key="8">
    <source>
        <dbReference type="EMBL" id="ODN03041.1"/>
    </source>
</evidence>
<dbReference type="InterPro" id="IPR008967">
    <property type="entry name" value="p53-like_TF_DNA-bd_sf"/>
</dbReference>
<feature type="domain" description="T-box" evidence="7">
    <location>
        <begin position="1"/>
        <end position="166"/>
    </location>
</feature>
<feature type="compositionally biased region" description="Low complexity" evidence="6">
    <location>
        <begin position="307"/>
        <end position="364"/>
    </location>
</feature>
<protein>
    <submittedName>
        <fullName evidence="8">T-box transcription factor TBX20</fullName>
    </submittedName>
</protein>
<keyword evidence="4 5" id="KW-0539">Nucleus</keyword>
<proteinExistence type="predicted"/>
<dbReference type="STRING" id="48709.A0A1D2NCS9"/>
<accession>A0A1D2NCS9</accession>
<evidence type="ECO:0000259" key="7">
    <source>
        <dbReference type="PROSITE" id="PS50252"/>
    </source>
</evidence>
<evidence type="ECO:0000256" key="2">
    <source>
        <dbReference type="ARBA" id="ARBA00023125"/>
    </source>
</evidence>
<dbReference type="AlphaFoldDB" id="A0A1D2NCS9"/>
<dbReference type="GO" id="GO:0000978">
    <property type="term" value="F:RNA polymerase II cis-regulatory region sequence-specific DNA binding"/>
    <property type="evidence" value="ECO:0007669"/>
    <property type="project" value="InterPro"/>
</dbReference>
<dbReference type="PRINTS" id="PR00937">
    <property type="entry name" value="TBOX"/>
</dbReference>
<dbReference type="GO" id="GO:0007507">
    <property type="term" value="P:heart development"/>
    <property type="evidence" value="ECO:0007669"/>
    <property type="project" value="TreeGrafter"/>
</dbReference>
<sequence>MLRMFPTVRVSFTGLTPDQRYGVLLDIVPVDNKRYRYAYHRSSWLVAGKADPPAPARLYIHPDSPFTGEQLRKQVVSFEKVKLTNNEQDKHGQIVLNSMHRYQPRVHLIKWREGIVPTTTNIDLDSEKFRTYIFPETVFTAVTAYQNQLITKLKIDSNPFAKGFRDSSRLTDFDRDPVESMMPLEHHFLRTAAAGPLRLFSELDMDNNNLMNSIEKVRMLQQQWGARAAAAIAGGYPGARRSSVRPSLPQLYTLNPTRGSPSPLPLPAHLWSQWTALSQLPPGMLGQPHPQHMQQGHQHQGPPPPQQQQHHPASLGSPISAASSMSSNNGSGGSSARSPINLRYSPYPSPASTKAASTSPNASNMMNDSIGVSMGMGGNRS</sequence>
<organism evidence="8 9">
    <name type="scientific">Orchesella cincta</name>
    <name type="common">Springtail</name>
    <name type="synonym">Podura cincta</name>
    <dbReference type="NCBI Taxonomy" id="48709"/>
    <lineage>
        <taxon>Eukaryota</taxon>
        <taxon>Metazoa</taxon>
        <taxon>Ecdysozoa</taxon>
        <taxon>Arthropoda</taxon>
        <taxon>Hexapoda</taxon>
        <taxon>Collembola</taxon>
        <taxon>Entomobryomorpha</taxon>
        <taxon>Entomobryoidea</taxon>
        <taxon>Orchesellidae</taxon>
        <taxon>Orchesellinae</taxon>
        <taxon>Orchesella</taxon>
    </lineage>
</organism>
<keyword evidence="9" id="KW-1185">Reference proteome</keyword>
<evidence type="ECO:0000256" key="5">
    <source>
        <dbReference type="PROSITE-ProRule" id="PRU00201"/>
    </source>
</evidence>
<dbReference type="GO" id="GO:0001708">
    <property type="term" value="P:cell fate specification"/>
    <property type="evidence" value="ECO:0007669"/>
    <property type="project" value="TreeGrafter"/>
</dbReference>
<dbReference type="GO" id="GO:0045893">
    <property type="term" value="P:positive regulation of DNA-templated transcription"/>
    <property type="evidence" value="ECO:0007669"/>
    <property type="project" value="InterPro"/>
</dbReference>
<comment type="caution">
    <text evidence="5">Lacks conserved residue(s) required for the propagation of feature annotation.</text>
</comment>
<gene>
    <name evidence="8" type="ORF">Ocin01_03640</name>
</gene>
<feature type="region of interest" description="Disordered" evidence="6">
    <location>
        <begin position="280"/>
        <end position="381"/>
    </location>
</feature>